<gene>
    <name evidence="2" type="ORF">V5799_025551</name>
</gene>
<name>A0AAQ4E956_AMBAM</name>
<protein>
    <submittedName>
        <fullName evidence="2">Uncharacterized protein</fullName>
    </submittedName>
</protein>
<feature type="transmembrane region" description="Helical" evidence="1">
    <location>
        <begin position="61"/>
        <end position="79"/>
    </location>
</feature>
<keyword evidence="1" id="KW-0472">Membrane</keyword>
<dbReference type="AlphaFoldDB" id="A0AAQ4E956"/>
<organism evidence="2 3">
    <name type="scientific">Amblyomma americanum</name>
    <name type="common">Lone star tick</name>
    <dbReference type="NCBI Taxonomy" id="6943"/>
    <lineage>
        <taxon>Eukaryota</taxon>
        <taxon>Metazoa</taxon>
        <taxon>Ecdysozoa</taxon>
        <taxon>Arthropoda</taxon>
        <taxon>Chelicerata</taxon>
        <taxon>Arachnida</taxon>
        <taxon>Acari</taxon>
        <taxon>Parasitiformes</taxon>
        <taxon>Ixodida</taxon>
        <taxon>Ixodoidea</taxon>
        <taxon>Ixodidae</taxon>
        <taxon>Amblyomminae</taxon>
        <taxon>Amblyomma</taxon>
    </lineage>
</organism>
<evidence type="ECO:0000313" key="3">
    <source>
        <dbReference type="Proteomes" id="UP001321473"/>
    </source>
</evidence>
<comment type="caution">
    <text evidence="2">The sequence shown here is derived from an EMBL/GenBank/DDBJ whole genome shotgun (WGS) entry which is preliminary data.</text>
</comment>
<keyword evidence="1" id="KW-0812">Transmembrane</keyword>
<reference evidence="2 3" key="1">
    <citation type="journal article" date="2023" name="Arcadia Sci">
        <title>De novo assembly of a long-read Amblyomma americanum tick genome.</title>
        <authorList>
            <person name="Chou S."/>
            <person name="Poskanzer K.E."/>
            <person name="Rollins M."/>
            <person name="Thuy-Boun P.S."/>
        </authorList>
    </citation>
    <scope>NUCLEOTIDE SEQUENCE [LARGE SCALE GENOMIC DNA]</scope>
    <source>
        <strain evidence="2">F_SG_1</strain>
        <tissue evidence="2">Salivary glands</tissue>
    </source>
</reference>
<feature type="transmembrane region" description="Helical" evidence="1">
    <location>
        <begin position="86"/>
        <end position="106"/>
    </location>
</feature>
<proteinExistence type="predicted"/>
<feature type="non-terminal residue" evidence="2">
    <location>
        <position position="1"/>
    </location>
</feature>
<feature type="transmembrane region" description="Helical" evidence="1">
    <location>
        <begin position="118"/>
        <end position="143"/>
    </location>
</feature>
<keyword evidence="1" id="KW-1133">Transmembrane helix</keyword>
<evidence type="ECO:0000256" key="1">
    <source>
        <dbReference type="SAM" id="Phobius"/>
    </source>
</evidence>
<dbReference type="EMBL" id="JARKHS020020029">
    <property type="protein sequence ID" value="KAK8771204.1"/>
    <property type="molecule type" value="Genomic_DNA"/>
</dbReference>
<keyword evidence="3" id="KW-1185">Reference proteome</keyword>
<dbReference type="Proteomes" id="UP001321473">
    <property type="component" value="Unassembled WGS sequence"/>
</dbReference>
<accession>A0AAQ4E956</accession>
<sequence>LQGRLGGITAHTDDSGVPTCAPVLKRRRVTCLAFANRPALSYAFDIFVVNDKVPVSDTVNAFGYAVSVIACFLAVHCIVRFGFRGIVVASGLVFGTSTAVLTVSYSKEETLMRDCLVIVMRAAGSICFTSFISQVAVMTLGVLHSAASVTHWARGARRCSRVGTLTCGWPSRLL</sequence>
<evidence type="ECO:0000313" key="2">
    <source>
        <dbReference type="EMBL" id="KAK8771204.1"/>
    </source>
</evidence>